<accession>A0A0B1R666</accession>
<dbReference type="Pfam" id="PF04865">
    <property type="entry name" value="Baseplate_J"/>
    <property type="match status" value="1"/>
</dbReference>
<reference evidence="2 3" key="1">
    <citation type="submission" date="2014-11" db="EMBL/GenBank/DDBJ databases">
        <title>Genome sequencing of Pantoea rodasii ND03.</title>
        <authorList>
            <person name="Muhamad Yunos N.Y."/>
            <person name="Chan K.-G."/>
        </authorList>
    </citation>
    <scope>NUCLEOTIDE SEQUENCE [LARGE SCALE GENOMIC DNA]</scope>
    <source>
        <strain evidence="2 3">ND03</strain>
    </source>
</reference>
<evidence type="ECO:0000313" key="3">
    <source>
        <dbReference type="Proteomes" id="UP000030853"/>
    </source>
</evidence>
<protein>
    <submittedName>
        <fullName evidence="2">Baseplate protein</fullName>
    </submittedName>
</protein>
<sequence>MATLNIKSFAELVSDQVTAIQARASKLVDFSIGSILRSLAESNAGVAMWIQQLIVKLLVTTRAATCSGEDLDSWMGDFGFLRLSAVQATGLVVFSRFTATNQALIPAGLMVSTTDGSQTYSVITDTNHGAWDSVQSGFVMSAGTSSLVVPVRANAAGAAGNAQKGMICVITGSVPYVDTVTNTAILTNGKDAESDDDYRARFVLWIASLSKATKAAIGYAIASLQQGVTYTLTENQSYDDAVKPGYFYAVVDDGSGRPTRDFLDRAYMAIDAVRGFTVVFGVFPPIIVMADVSLIITTNSQLNHASVVALVREAIERFLSRQALGQLLAYTQLVRVAYAASPLVTNVSSLTLNAGTADLPASAKEVIRPGSITVS</sequence>
<dbReference type="AlphaFoldDB" id="A0A0B1R666"/>
<dbReference type="PANTHER" id="PTHR37829">
    <property type="entry name" value="PHAGE-LIKE ELEMENT PBSX PROTEIN XKDT"/>
    <property type="match status" value="1"/>
</dbReference>
<dbReference type="RefSeq" id="WP_039332781.1">
    <property type="nucleotide sequence ID" value="NZ_JTJJ01000056.1"/>
</dbReference>
<name>A0A0B1R666_9GAMM</name>
<proteinExistence type="predicted"/>
<comment type="caution">
    <text evidence="2">The sequence shown here is derived from an EMBL/GenBank/DDBJ whole genome shotgun (WGS) entry which is preliminary data.</text>
</comment>
<organism evidence="2 3">
    <name type="scientific">Pantoea rodasii</name>
    <dbReference type="NCBI Taxonomy" id="1076549"/>
    <lineage>
        <taxon>Bacteria</taxon>
        <taxon>Pseudomonadati</taxon>
        <taxon>Pseudomonadota</taxon>
        <taxon>Gammaproteobacteria</taxon>
        <taxon>Enterobacterales</taxon>
        <taxon>Erwiniaceae</taxon>
        <taxon>Pantoea</taxon>
    </lineage>
</organism>
<dbReference type="Proteomes" id="UP000030853">
    <property type="component" value="Unassembled WGS sequence"/>
</dbReference>
<gene>
    <name evidence="2" type="ORF">QU24_15575</name>
</gene>
<dbReference type="PANTHER" id="PTHR37829:SF3">
    <property type="entry name" value="PROTEIN JAYE-RELATED"/>
    <property type="match status" value="1"/>
</dbReference>
<dbReference type="EMBL" id="JTJJ01000056">
    <property type="protein sequence ID" value="KHJ67131.1"/>
    <property type="molecule type" value="Genomic_DNA"/>
</dbReference>
<evidence type="ECO:0000259" key="1">
    <source>
        <dbReference type="Pfam" id="PF04865"/>
    </source>
</evidence>
<dbReference type="InterPro" id="IPR006949">
    <property type="entry name" value="Barrel_Baseplate_J-like"/>
</dbReference>
<feature type="domain" description="Baseplate protein J-like barrel" evidence="1">
    <location>
        <begin position="96"/>
        <end position="189"/>
    </location>
</feature>
<evidence type="ECO:0000313" key="2">
    <source>
        <dbReference type="EMBL" id="KHJ67131.1"/>
    </source>
</evidence>
<dbReference type="InterPro" id="IPR052399">
    <property type="entry name" value="Phage_Baseplate_Assmbl_Protein"/>
</dbReference>